<dbReference type="SUPFAM" id="SSF52833">
    <property type="entry name" value="Thioredoxin-like"/>
    <property type="match status" value="1"/>
</dbReference>
<accession>G3AV74</accession>
<organism evidence="2">
    <name type="scientific">Spathaspora passalidarum (strain NRRL Y-27907 / 11-Y1)</name>
    <dbReference type="NCBI Taxonomy" id="619300"/>
    <lineage>
        <taxon>Eukaryota</taxon>
        <taxon>Fungi</taxon>
        <taxon>Dikarya</taxon>
        <taxon>Ascomycota</taxon>
        <taxon>Saccharomycotina</taxon>
        <taxon>Pichiomycetes</taxon>
        <taxon>Debaryomycetaceae</taxon>
        <taxon>Spathaspora</taxon>
    </lineage>
</organism>
<keyword evidence="2" id="KW-1185">Reference proteome</keyword>
<dbReference type="AlphaFoldDB" id="G3AV74"/>
<dbReference type="eggNOG" id="ENOG502SVID">
    <property type="taxonomic scope" value="Eukaryota"/>
</dbReference>
<name>G3AV74_SPAPN</name>
<dbReference type="GeneID" id="18874782"/>
<reference evidence="1 2" key="1">
    <citation type="journal article" date="2011" name="Proc. Natl. Acad. Sci. U.S.A.">
        <title>Comparative genomics of xylose-fermenting fungi for enhanced biofuel production.</title>
        <authorList>
            <person name="Wohlbach D.J."/>
            <person name="Kuo A."/>
            <person name="Sato T.K."/>
            <person name="Potts K.M."/>
            <person name="Salamov A.A."/>
            <person name="LaButti K.M."/>
            <person name="Sun H."/>
            <person name="Clum A."/>
            <person name="Pangilinan J.L."/>
            <person name="Lindquist E.A."/>
            <person name="Lucas S."/>
            <person name="Lapidus A."/>
            <person name="Jin M."/>
            <person name="Gunawan C."/>
            <person name="Balan V."/>
            <person name="Dale B.E."/>
            <person name="Jeffries T.W."/>
            <person name="Zinkel R."/>
            <person name="Barry K.W."/>
            <person name="Grigoriev I.V."/>
            <person name="Gasch A.P."/>
        </authorList>
    </citation>
    <scope>NUCLEOTIDE SEQUENCE [LARGE SCALE GENOMIC DNA]</scope>
    <source>
        <strain evidence="2">NRRL Y-27907 / 11-Y1</strain>
    </source>
</reference>
<protein>
    <submittedName>
        <fullName evidence="1">Uncharacterized protein</fullName>
    </submittedName>
</protein>
<sequence>MFKSIFQSIKPMIINGATRSGVTVTATPATSITIYHNTNSLLSHNLLSKLSSYSVLPCTVHRFKDSHQTITSYTTDKVSSSNGQAPIAKFDVDVKFNQGLSKTDYDFIMNECVDIHPDNQSIMLQLLYGVSHDKRKLIKSFDLHDELYSNFDRVSQLSRENGPLIIDYNNKLIANDEASFDRIMVNYLSCGIQNVDKAGAGLGSNGSSNNSANLNVSAASTIPAAELYHQNLIHPHVAEFADLF</sequence>
<evidence type="ECO:0000313" key="1">
    <source>
        <dbReference type="EMBL" id="EGW29877.1"/>
    </source>
</evidence>
<dbReference type="Proteomes" id="UP000000709">
    <property type="component" value="Unassembled WGS sequence"/>
</dbReference>
<dbReference type="InterPro" id="IPR036249">
    <property type="entry name" value="Thioredoxin-like_sf"/>
</dbReference>
<dbReference type="KEGG" id="spaa:SPAPADRAFT_63497"/>
<dbReference type="OMA" id="NHCLIAN"/>
<dbReference type="OrthoDB" id="4084730at2759"/>
<dbReference type="InParanoid" id="G3AV74"/>
<proteinExistence type="predicted"/>
<dbReference type="RefSeq" id="XP_007377643.1">
    <property type="nucleotide sequence ID" value="XM_007377581.1"/>
</dbReference>
<evidence type="ECO:0000313" key="2">
    <source>
        <dbReference type="Proteomes" id="UP000000709"/>
    </source>
</evidence>
<dbReference type="HOGENOM" id="CLU_099559_0_0_1"/>
<gene>
    <name evidence="1" type="ORF">SPAPADRAFT_63497</name>
</gene>
<dbReference type="EMBL" id="GL996506">
    <property type="protein sequence ID" value="EGW29877.1"/>
    <property type="molecule type" value="Genomic_DNA"/>
</dbReference>
<dbReference type="STRING" id="619300.G3AV74"/>